<reference evidence="1" key="3">
    <citation type="submission" date="2025-09" db="UniProtKB">
        <authorList>
            <consortium name="Ensembl"/>
        </authorList>
    </citation>
    <scope>IDENTIFICATION</scope>
</reference>
<dbReference type="AlphaFoldDB" id="A0A3B4DJ83"/>
<accession>A0A3B4DJ83</accession>
<reference evidence="1 2" key="1">
    <citation type="submission" date="2020-10" db="EMBL/GenBank/DDBJ databases">
        <title>Pygocentrus nattereri (red-bellied piranha) genome, fPygNat1, primary haplotype.</title>
        <authorList>
            <person name="Myers G."/>
            <person name="Meyer A."/>
            <person name="Karagic N."/>
            <person name="Pippel M."/>
            <person name="Winkler S."/>
            <person name="Tracey A."/>
            <person name="Wood J."/>
            <person name="Formenti G."/>
            <person name="Howe K."/>
            <person name="Fedrigo O."/>
            <person name="Jarvis E.D."/>
        </authorList>
    </citation>
    <scope>NUCLEOTIDE SEQUENCE [LARGE SCALE GENOMIC DNA]</scope>
</reference>
<protein>
    <submittedName>
        <fullName evidence="1">Uncharacterized protein</fullName>
    </submittedName>
</protein>
<sequence length="79" mass="8526">FINIFIVEADLSISKAKVLKCPILPSTNNSHVCLFRFSGTSRKAGCILPTCAVHHLSEKLQAGDESAGDTHDPYGIGKR</sequence>
<reference evidence="1" key="2">
    <citation type="submission" date="2025-08" db="UniProtKB">
        <authorList>
            <consortium name="Ensembl"/>
        </authorList>
    </citation>
    <scope>IDENTIFICATION</scope>
</reference>
<dbReference type="Proteomes" id="UP001501920">
    <property type="component" value="Chromosome 11"/>
</dbReference>
<organism evidence="1 2">
    <name type="scientific">Pygocentrus nattereri</name>
    <name type="common">Red-bellied piranha</name>
    <dbReference type="NCBI Taxonomy" id="42514"/>
    <lineage>
        <taxon>Eukaryota</taxon>
        <taxon>Metazoa</taxon>
        <taxon>Chordata</taxon>
        <taxon>Craniata</taxon>
        <taxon>Vertebrata</taxon>
        <taxon>Euteleostomi</taxon>
        <taxon>Actinopterygii</taxon>
        <taxon>Neopterygii</taxon>
        <taxon>Teleostei</taxon>
        <taxon>Ostariophysi</taxon>
        <taxon>Characiformes</taxon>
        <taxon>Characoidei</taxon>
        <taxon>Pygocentrus</taxon>
    </lineage>
</organism>
<proteinExistence type="predicted"/>
<dbReference type="Ensembl" id="ENSPNAT00000010109.2">
    <property type="protein sequence ID" value="ENSPNAP00000024442.2"/>
    <property type="gene ID" value="ENSPNAG00000001274.2"/>
</dbReference>
<name>A0A3B4DJ83_PYGNA</name>
<evidence type="ECO:0000313" key="1">
    <source>
        <dbReference type="Ensembl" id="ENSPNAP00000024442.2"/>
    </source>
</evidence>
<keyword evidence="2" id="KW-1185">Reference proteome</keyword>
<evidence type="ECO:0000313" key="2">
    <source>
        <dbReference type="Proteomes" id="UP001501920"/>
    </source>
</evidence>